<comment type="subcellular location">
    <subcellularLocation>
        <location evidence="1">Membrane</location>
        <topology evidence="1">Multi-pass membrane protein</topology>
    </subcellularLocation>
</comment>
<keyword evidence="5 6" id="KW-0472">Membrane</keyword>
<evidence type="ECO:0000313" key="10">
    <source>
        <dbReference type="Proteomes" id="UP000317951"/>
    </source>
</evidence>
<evidence type="ECO:0000313" key="7">
    <source>
        <dbReference type="EMBL" id="SDF80440.1"/>
    </source>
</evidence>
<protein>
    <submittedName>
        <fullName evidence="7">Integral membrane protein, YjbE family</fullName>
    </submittedName>
    <submittedName>
        <fullName evidence="8">TerC family protein</fullName>
    </submittedName>
</protein>
<dbReference type="EMBL" id="VFET01000002">
    <property type="protein sequence ID" value="TWS06791.1"/>
    <property type="molecule type" value="Genomic_DNA"/>
</dbReference>
<dbReference type="Proteomes" id="UP000182858">
    <property type="component" value="Chromosome I"/>
</dbReference>
<feature type="transmembrane region" description="Helical" evidence="6">
    <location>
        <begin position="287"/>
        <end position="308"/>
    </location>
</feature>
<keyword evidence="3 6" id="KW-0812">Transmembrane</keyword>
<dbReference type="Proteomes" id="UP000317951">
    <property type="component" value="Unassembled WGS sequence"/>
</dbReference>
<accession>A0A5C5QNH9</accession>
<feature type="transmembrane region" description="Helical" evidence="6">
    <location>
        <begin position="12"/>
        <end position="34"/>
    </location>
</feature>
<dbReference type="GO" id="GO:0016020">
    <property type="term" value="C:membrane"/>
    <property type="evidence" value="ECO:0007669"/>
    <property type="project" value="UniProtKB-SubCell"/>
</dbReference>
<name>A0A5C5QNH9_9PSED</name>
<evidence type="ECO:0000256" key="4">
    <source>
        <dbReference type="ARBA" id="ARBA00022989"/>
    </source>
</evidence>
<organism evidence="8 10">
    <name type="scientific">Pseudomonas extremaustralis</name>
    <dbReference type="NCBI Taxonomy" id="359110"/>
    <lineage>
        <taxon>Bacteria</taxon>
        <taxon>Pseudomonadati</taxon>
        <taxon>Pseudomonadota</taxon>
        <taxon>Gammaproteobacteria</taxon>
        <taxon>Pseudomonadales</taxon>
        <taxon>Pseudomonadaceae</taxon>
        <taxon>Pseudomonas</taxon>
    </lineage>
</organism>
<dbReference type="GeneID" id="78555413"/>
<evidence type="ECO:0000256" key="5">
    <source>
        <dbReference type="ARBA" id="ARBA00023136"/>
    </source>
</evidence>
<evidence type="ECO:0000313" key="8">
    <source>
        <dbReference type="EMBL" id="TWS06791.1"/>
    </source>
</evidence>
<reference evidence="8 10" key="2">
    <citation type="submission" date="2019-06" db="EMBL/GenBank/DDBJ databases">
        <title>Pseudomonas bimorpha sp. nov. isolated from bovine raw milk and skim milk concentrate.</title>
        <authorList>
            <person name="Hofmann K."/>
            <person name="Huptas C."/>
            <person name="Doll E."/>
            <person name="Scherer S."/>
            <person name="Wenning M."/>
        </authorList>
    </citation>
    <scope>NUCLEOTIDE SEQUENCE [LARGE SCALE GENOMIC DNA]</scope>
    <source>
        <strain evidence="8 10">DSM 17835</strain>
    </source>
</reference>
<dbReference type="NCBIfam" id="TIGR03717">
    <property type="entry name" value="R_switched_YjbE"/>
    <property type="match status" value="1"/>
</dbReference>
<dbReference type="PANTHER" id="PTHR30238">
    <property type="entry name" value="MEMBRANE BOUND PREDICTED REDOX MODULATOR"/>
    <property type="match status" value="1"/>
</dbReference>
<dbReference type="PANTHER" id="PTHR30238:SF4">
    <property type="entry name" value="SLL1022 PROTEIN"/>
    <property type="match status" value="1"/>
</dbReference>
<reference evidence="7 9" key="1">
    <citation type="submission" date="2016-10" db="EMBL/GenBank/DDBJ databases">
        <authorList>
            <person name="Varghese N."/>
            <person name="Submissions S."/>
        </authorList>
    </citation>
    <scope>NUCLEOTIDE SEQUENCE [LARGE SCALE GENOMIC DNA]</scope>
    <source>
        <strain evidence="7 9">DSM 17835</strain>
    </source>
</reference>
<dbReference type="OrthoDB" id="5295733at2"/>
<keyword evidence="9" id="KW-1185">Reference proteome</keyword>
<feature type="transmembrane region" description="Helical" evidence="6">
    <location>
        <begin position="46"/>
        <end position="67"/>
    </location>
</feature>
<proteinExistence type="inferred from homology"/>
<dbReference type="Pfam" id="PF03741">
    <property type="entry name" value="TerC"/>
    <property type="match status" value="1"/>
</dbReference>
<evidence type="ECO:0000256" key="2">
    <source>
        <dbReference type="ARBA" id="ARBA00007511"/>
    </source>
</evidence>
<evidence type="ECO:0000256" key="6">
    <source>
        <dbReference type="SAM" id="Phobius"/>
    </source>
</evidence>
<dbReference type="EMBL" id="LT629689">
    <property type="protein sequence ID" value="SDF80440.1"/>
    <property type="molecule type" value="Genomic_DNA"/>
</dbReference>
<dbReference type="RefSeq" id="WP_010563359.1">
    <property type="nucleotide sequence ID" value="NZ_LT629689.1"/>
</dbReference>
<dbReference type="InterPro" id="IPR005496">
    <property type="entry name" value="Integral_membrane_TerC"/>
</dbReference>
<evidence type="ECO:0000256" key="1">
    <source>
        <dbReference type="ARBA" id="ARBA00004141"/>
    </source>
</evidence>
<feature type="transmembrane region" description="Helical" evidence="6">
    <location>
        <begin position="73"/>
        <end position="91"/>
    </location>
</feature>
<comment type="similarity">
    <text evidence="2">Belongs to the TerC family.</text>
</comment>
<dbReference type="AlphaFoldDB" id="A0A5C5QNH9"/>
<sequence length="405" mass="42989">MLFEGALHGLSMVFQVFVLDLILSGDNALVIALACRGLPAQQVRQAVMIGTSGAIILRVLLTTLAGWLLLVPWLKLAGALFLVVIAIRLLSEEEAVEDGQPPAVSSMTLGGAVLTVLSADLIMSLDNVVGLAAVAQGSVFYLVLGLLLSVPLLMFGSVWVSGLLQRYRILVSVGGALLGYIAGDIAVSDPVMVGWVNSQSPALNQVVPLLCAVFVLVQSRIIQRQRLRLPRPAPRVRAPVQVQVPMIEPMPMPMPARVSAPQGEPLAAPPVEAPTEVRNDKRPYGGLIRVLAGIVVILLASGLLYSLVGGLSARLMPAPQKDNVYLCTGASTSLYFRPGGSAIRLVFGGGEAKGYVNYKKILWENPQSAERDLHLSLPDEIEKTSATVVTLNGGSFAQIPCTLSR</sequence>
<dbReference type="InterPro" id="IPR022301">
    <property type="entry name" value="Integral_membrane_YjbE"/>
</dbReference>
<keyword evidence="4 6" id="KW-1133">Transmembrane helix</keyword>
<gene>
    <name evidence="8" type="ORF">FIV36_02440</name>
    <name evidence="7" type="ORF">SAMN05216591_4032</name>
</gene>
<feature type="transmembrane region" description="Helical" evidence="6">
    <location>
        <begin position="103"/>
        <end position="123"/>
    </location>
</feature>
<feature type="transmembrane region" description="Helical" evidence="6">
    <location>
        <begin position="129"/>
        <end position="155"/>
    </location>
</feature>
<evidence type="ECO:0000256" key="3">
    <source>
        <dbReference type="ARBA" id="ARBA00022692"/>
    </source>
</evidence>
<feature type="transmembrane region" description="Helical" evidence="6">
    <location>
        <begin position="202"/>
        <end position="222"/>
    </location>
</feature>
<feature type="transmembrane region" description="Helical" evidence="6">
    <location>
        <begin position="167"/>
        <end position="187"/>
    </location>
</feature>
<evidence type="ECO:0000313" key="9">
    <source>
        <dbReference type="Proteomes" id="UP000182858"/>
    </source>
</evidence>